<dbReference type="SUPFAM" id="SSF48371">
    <property type="entry name" value="ARM repeat"/>
    <property type="match status" value="1"/>
</dbReference>
<feature type="region of interest" description="Disordered" evidence="5">
    <location>
        <begin position="1513"/>
        <end position="1830"/>
    </location>
</feature>
<feature type="domain" description="Telomere-associated protein Rif1 N-terminal" evidence="6">
    <location>
        <begin position="164"/>
        <end position="537"/>
    </location>
</feature>
<feature type="compositionally biased region" description="Low complexity" evidence="5">
    <location>
        <begin position="1765"/>
        <end position="1775"/>
    </location>
</feature>
<comment type="catalytic activity">
    <reaction evidence="1">
        <text>alpha-D-glucose 6-phosphate = beta-D-glucose 6-phosphate</text>
        <dbReference type="Rhea" id="RHEA:16249"/>
        <dbReference type="ChEBI" id="CHEBI:58225"/>
        <dbReference type="ChEBI" id="CHEBI:58247"/>
        <dbReference type="EC" id="5.1.3.15"/>
    </reaction>
</comment>
<reference evidence="7" key="1">
    <citation type="journal article" date="2020" name="Stud. Mycol.">
        <title>101 Dothideomycetes genomes: a test case for predicting lifestyles and emergence of pathogens.</title>
        <authorList>
            <person name="Haridas S."/>
            <person name="Albert R."/>
            <person name="Binder M."/>
            <person name="Bloem J."/>
            <person name="Labutti K."/>
            <person name="Salamov A."/>
            <person name="Andreopoulos B."/>
            <person name="Baker S."/>
            <person name="Barry K."/>
            <person name="Bills G."/>
            <person name="Bluhm B."/>
            <person name="Cannon C."/>
            <person name="Castanera R."/>
            <person name="Culley D."/>
            <person name="Daum C."/>
            <person name="Ezra D."/>
            <person name="Gonzalez J."/>
            <person name="Henrissat B."/>
            <person name="Kuo A."/>
            <person name="Liang C."/>
            <person name="Lipzen A."/>
            <person name="Lutzoni F."/>
            <person name="Magnuson J."/>
            <person name="Mondo S."/>
            <person name="Nolan M."/>
            <person name="Ohm R."/>
            <person name="Pangilinan J."/>
            <person name="Park H.-J."/>
            <person name="Ramirez L."/>
            <person name="Alfaro M."/>
            <person name="Sun H."/>
            <person name="Tritt A."/>
            <person name="Yoshinaga Y."/>
            <person name="Zwiers L.-H."/>
            <person name="Turgeon B."/>
            <person name="Goodwin S."/>
            <person name="Spatafora J."/>
            <person name="Crous P."/>
            <person name="Grigoriev I."/>
        </authorList>
    </citation>
    <scope>NUCLEOTIDE SEQUENCE</scope>
    <source>
        <strain evidence="7">CBS 121167</strain>
    </source>
</reference>
<dbReference type="GO" id="GO:0030246">
    <property type="term" value="F:carbohydrate binding"/>
    <property type="evidence" value="ECO:0007669"/>
    <property type="project" value="InterPro"/>
</dbReference>
<dbReference type="EC" id="5.1.3.15" evidence="3"/>
<gene>
    <name evidence="7" type="ORF">K452DRAFT_362669</name>
</gene>
<feature type="compositionally biased region" description="Basic and acidic residues" evidence="5">
    <location>
        <begin position="1359"/>
        <end position="1368"/>
    </location>
</feature>
<dbReference type="GO" id="GO:0005975">
    <property type="term" value="P:carbohydrate metabolic process"/>
    <property type="evidence" value="ECO:0007669"/>
    <property type="project" value="InterPro"/>
</dbReference>
<feature type="compositionally biased region" description="Polar residues" evidence="5">
    <location>
        <begin position="1556"/>
        <end position="1573"/>
    </location>
</feature>
<dbReference type="InterPro" id="IPR011013">
    <property type="entry name" value="Gal_mutarotase_sf_dom"/>
</dbReference>
<feature type="region of interest" description="Disordered" evidence="5">
    <location>
        <begin position="1889"/>
        <end position="1940"/>
    </location>
</feature>
<dbReference type="PANTHER" id="PTHR11122:SF13">
    <property type="entry name" value="GLUCOSE-6-PHOSPHATE 1-EPIMERASE"/>
    <property type="match status" value="1"/>
</dbReference>
<dbReference type="GeneID" id="54304027"/>
<evidence type="ECO:0000313" key="7">
    <source>
        <dbReference type="EMBL" id="KAF2136234.1"/>
    </source>
</evidence>
<dbReference type="CDD" id="cd09020">
    <property type="entry name" value="D-hex-6-P-epi_like"/>
    <property type="match status" value="1"/>
</dbReference>
<protein>
    <recommendedName>
        <fullName evidence="3">glucose-6-phosphate 1-epimerase</fullName>
        <ecNumber evidence="3">5.1.3.15</ecNumber>
    </recommendedName>
</protein>
<evidence type="ECO:0000259" key="6">
    <source>
        <dbReference type="Pfam" id="PF12231"/>
    </source>
</evidence>
<dbReference type="InterPro" id="IPR025532">
    <property type="entry name" value="G6P_1-epimerase"/>
</dbReference>
<feature type="compositionally biased region" description="Basic residues" evidence="5">
    <location>
        <begin position="1727"/>
        <end position="1736"/>
    </location>
</feature>
<dbReference type="GO" id="GO:0047938">
    <property type="term" value="F:glucose-6-phosphate 1-epimerase activity"/>
    <property type="evidence" value="ECO:0007669"/>
    <property type="project" value="UniProtKB-EC"/>
</dbReference>
<dbReference type="PANTHER" id="PTHR11122">
    <property type="entry name" value="APOSPORY-ASSOCIATED PROTEIN C-RELATED"/>
    <property type="match status" value="1"/>
</dbReference>
<dbReference type="Gene3D" id="2.70.98.10">
    <property type="match status" value="1"/>
</dbReference>
<comment type="similarity">
    <text evidence="2">Belongs to the glucose-6-phosphate 1-epimerase family.</text>
</comment>
<feature type="compositionally biased region" description="Basic and acidic residues" evidence="5">
    <location>
        <begin position="1776"/>
        <end position="1785"/>
    </location>
</feature>
<sequence length="2231" mass="244658">MVSSPGLFENIPPRPPTPPRDTDRAVADALDFLSDSFETEQASVPTPLRLDAAPVVNTPPRRSPCSSVDQTASRSKGRSKKVDFSPWTDYHKADDYFARRKSHNAAAAAASPLRPLPQPRDPKTLKSILKPHEPPLTYDSDSASQSPHKYGNFAEMLEAMVKQLAGGSRPHKLDSYVTLLSTLKAYEDKPDMNALINKIGLLTQFIRRDIAIVNENTERQDCQLAVQALKLLIALMRLPAVADKIPEDFQTFFLDRSIEQFSDHTAPKIWVNPLIFAFSQQRFGPRAMTADRANRAITALQDIEDRISGSHVIIHRLLVYQKLLDQARPVMVARISDWLQHLFHPMLSSVKETRLRSIEVGTVAGVTIGDVPQVSRATVDIMGKEVEKGGTYGEYFAGRLSKMCVDDDAAPHVPNIWSAVMLLMRSRRKKIDQWRLLKKWLEVFQKCVNSGNKEVAAQANIAWNRFVYAMKPDESTTQPVRNLLRQAILSQIERRGTDKDARRMRLSAFSSYCNLLYYSLPPSASPEHLDLYWKEFVTVPLSKIAQIDQKGATTACRVLAALFKGNKSRIWNENLAIESFTIGTNDLPSIDPRWTRQRLKSVLQVVEICLANGSWDRKEPVSPSPSPTDWVSSGVSTHVMWTALMLAVAEAGSKEVTISVELKEAIAHIMNMLHRIWTNRPLSLGGDGGDQGSWIDKFGFLVTTTFETLGPAPFSDAILSRNAGSDFEAILTPSHRSKVRGALQSPLLFLLGLGSTSTDLDDLKLGILARQIIQLCCNAKPSRKLKLELLKDCVQSMTEESRPELQSGMWCLAADIVASTMQPSADVDASQQSGEEYRYVTKVLTDGLRYDDDHSLTIIRVLYESLVSTVREEGGDGAVALAVTEPLAEVLRSPVARHSQLASVHLSALALTGFDHPRHRKVIEQARKTLWGVSSGPQKPTDFDPYNHLYEMIVLQLRNTYEVLVPETRCIGSTVALLSTFCALLQHWPMSFASIMLRKTQVGIALWVADDEQKLGEASDALQGARQAVVNLWNIVATAIEGLPRKDSNVLRHLEVLVASGLSSRRKSILNRAIEMWNATFGKESNLQYPSKVEKALRRLRSIVDLQLPSFPDAADGDDTETLPAFTFTESQDDIPSSTSRYLPPLSHRPPPGAQRPPPSSSPPPPLGPSALAPSTRVGNSDKPTPRARLRHDDSQIQFVPIESSPAPEAPDSQMLTERQKEVRDRQKEGVAAMFPDISSSPIRQPKDQHLDLPMYHKPGDTPSLSDAESRSATPLVREQDLAAPNEVPNSSPTPKSRRSSQSSGNIAAFAPTAAQPTIAKAAVEPDIPSSPPRFDDEVQSGAVDSTVIEDSFVGEKSGNPEKSDKPEEMLDELLVEQLVNNASHLSESHLDDADNDSLPISDFSSIPSIASEDVDAANQLANEFQASAGRNIANQPDQLPDDTTIAEEQTGEIQHGADPAEQQASPRVDEEISSFMDVAENLPQGTAPTPQETAPAKIVIEEDDISETRLESSQANMTVDHSLGESQIFEKEATPSLSTTNVEGFIVPTQKDGESSSLVEKGSASQSASQKPSLVPQPKSPAMPKSLKRKNTTPVSSSKASKRTKRQPDPHEESDSSTHSDDSILSCIVVATTSQEKPRTAFRYTRPSTSQEQPEMETPVPPKKRAPAKEPTSGSSSQRSSRRISGTVPELNQGLQPRKRKTRSSQSTEADNSMHEDTVIAETPAPKKRRGRKPKASSSQNSADASQASQASGVRVFSHVEVLSSSGSPISSHRPSMERGHDGEGLTAVDAYQDGEVKAENEEEDKGSRAEAEAEGEAQTQGVEQDVQDWPRLQPRSILSKLKQILADCKQLVLRREEEREFDEALFEVRREIHEAGRRGREEIPDISTAPHTISDSPTRHHPPADTMVDRPHKPQPLPNTAKAASDAPQPVVDISSDNSRVTARLPTGESVEVLLYGATVISWKNADGSENLWLSEKAALDGSKPVRGGIPVVFPVFGPPPADHATSALPQHGFARNSRWEFLGKSTSESGSSKTASDDCVKLDFGLYSASLAPEARKAWPSDFGLVYSVTLGRDGLQTVMNVRNEGQEAFEFQVLLHSYLRVEDITRASVTGLLGVSYTDKVLNASMHTQGDANLTITGETDRVYAAIPQSTTTVLAGDKPRFDVVRDNLPDTVVWNPWKEKAAAMGDFAPDDGYKHMLCVEAGSVKGWATLEAGDTWEGGQTIKSLL</sequence>
<dbReference type="OrthoDB" id="5399929at2759"/>
<dbReference type="SUPFAM" id="SSF74650">
    <property type="entry name" value="Galactose mutarotase-like"/>
    <property type="match status" value="1"/>
</dbReference>
<feature type="region of interest" description="Disordered" evidence="5">
    <location>
        <begin position="37"/>
        <end position="83"/>
    </location>
</feature>
<feature type="compositionally biased region" description="Pro residues" evidence="5">
    <location>
        <begin position="1147"/>
        <end position="1168"/>
    </location>
</feature>
<feature type="compositionally biased region" description="Low complexity" evidence="5">
    <location>
        <begin position="1674"/>
        <end position="1686"/>
    </location>
</feature>
<proteinExistence type="inferred from homology"/>
<organism evidence="7 8">
    <name type="scientific">Aplosporella prunicola CBS 121167</name>
    <dbReference type="NCBI Taxonomy" id="1176127"/>
    <lineage>
        <taxon>Eukaryota</taxon>
        <taxon>Fungi</taxon>
        <taxon>Dikarya</taxon>
        <taxon>Ascomycota</taxon>
        <taxon>Pezizomycotina</taxon>
        <taxon>Dothideomycetes</taxon>
        <taxon>Dothideomycetes incertae sedis</taxon>
        <taxon>Botryosphaeriales</taxon>
        <taxon>Aplosporellaceae</taxon>
        <taxon>Aplosporella</taxon>
    </lineage>
</organism>
<dbReference type="Pfam" id="PF01263">
    <property type="entry name" value="Aldose_epim"/>
    <property type="match status" value="1"/>
</dbReference>
<dbReference type="RefSeq" id="XP_033391952.1">
    <property type="nucleotide sequence ID" value="XM_033546521.1"/>
</dbReference>
<keyword evidence="8" id="KW-1185">Reference proteome</keyword>
<dbReference type="Proteomes" id="UP000799438">
    <property type="component" value="Unassembled WGS sequence"/>
</dbReference>
<evidence type="ECO:0000256" key="5">
    <source>
        <dbReference type="SAM" id="MobiDB-lite"/>
    </source>
</evidence>
<dbReference type="InterPro" id="IPR008183">
    <property type="entry name" value="Aldose_1/G6P_1-epimerase"/>
</dbReference>
<dbReference type="InterPro" id="IPR016024">
    <property type="entry name" value="ARM-type_fold"/>
</dbReference>
<dbReference type="InterPro" id="IPR014718">
    <property type="entry name" value="GH-type_carb-bd"/>
</dbReference>
<feature type="region of interest" description="Disordered" evidence="5">
    <location>
        <begin position="1127"/>
        <end position="1368"/>
    </location>
</feature>
<keyword evidence="4" id="KW-0413">Isomerase</keyword>
<feature type="region of interest" description="Disordered" evidence="5">
    <location>
        <begin position="107"/>
        <end position="145"/>
    </location>
</feature>
<evidence type="ECO:0000256" key="3">
    <source>
        <dbReference type="ARBA" id="ARBA00012083"/>
    </source>
</evidence>
<evidence type="ECO:0000256" key="1">
    <source>
        <dbReference type="ARBA" id="ARBA00001096"/>
    </source>
</evidence>
<evidence type="ECO:0000256" key="4">
    <source>
        <dbReference type="ARBA" id="ARBA00023235"/>
    </source>
</evidence>
<feature type="compositionally biased region" description="Polar residues" evidence="5">
    <location>
        <begin position="1128"/>
        <end position="1141"/>
    </location>
</feature>
<feature type="compositionally biased region" description="Polar residues" evidence="5">
    <location>
        <begin position="1288"/>
        <end position="1306"/>
    </location>
</feature>
<name>A0A6A6AZ04_9PEZI</name>
<dbReference type="Pfam" id="PF12231">
    <property type="entry name" value="Rif1_N"/>
    <property type="match status" value="1"/>
</dbReference>
<accession>A0A6A6AZ04</accession>
<feature type="compositionally biased region" description="Basic and acidic residues" evidence="5">
    <location>
        <begin position="1796"/>
        <end position="1813"/>
    </location>
</feature>
<evidence type="ECO:0000256" key="2">
    <source>
        <dbReference type="ARBA" id="ARBA00005866"/>
    </source>
</evidence>
<feature type="compositionally biased region" description="Basic and acidic residues" evidence="5">
    <location>
        <begin position="1218"/>
        <end position="1229"/>
    </location>
</feature>
<dbReference type="EMBL" id="ML995528">
    <property type="protein sequence ID" value="KAF2136234.1"/>
    <property type="molecule type" value="Genomic_DNA"/>
</dbReference>
<feature type="compositionally biased region" description="Basic and acidic residues" evidence="5">
    <location>
        <begin position="1607"/>
        <end position="1623"/>
    </location>
</feature>
<feature type="compositionally biased region" description="Polar residues" evidence="5">
    <location>
        <begin position="64"/>
        <end position="74"/>
    </location>
</feature>
<feature type="compositionally biased region" description="Polar residues" evidence="5">
    <location>
        <begin position="1263"/>
        <end position="1273"/>
    </location>
</feature>
<dbReference type="GO" id="GO:0005737">
    <property type="term" value="C:cytoplasm"/>
    <property type="evidence" value="ECO:0007669"/>
    <property type="project" value="TreeGrafter"/>
</dbReference>
<evidence type="ECO:0000313" key="8">
    <source>
        <dbReference type="Proteomes" id="UP000799438"/>
    </source>
</evidence>
<feature type="region of interest" description="Disordered" evidence="5">
    <location>
        <begin position="1428"/>
        <end position="1468"/>
    </location>
</feature>
<dbReference type="InterPro" id="IPR022031">
    <property type="entry name" value="Rif1_N"/>
</dbReference>
<feature type="region of interest" description="Disordered" evidence="5">
    <location>
        <begin position="1"/>
        <end position="23"/>
    </location>
</feature>
<feature type="compositionally biased region" description="Low complexity" evidence="5">
    <location>
        <begin position="1737"/>
        <end position="1753"/>
    </location>
</feature>